<comment type="caution">
    <text evidence="7">The sequence shown here is derived from an EMBL/GenBank/DDBJ whole genome shotgun (WGS) entry which is preliminary data.</text>
</comment>
<feature type="domain" description="FAD-binding" evidence="6">
    <location>
        <begin position="281"/>
        <end position="330"/>
    </location>
</feature>
<keyword evidence="8" id="KW-1185">Reference proteome</keyword>
<dbReference type="SUPFAM" id="SSF51905">
    <property type="entry name" value="FAD/NAD(P)-binding domain"/>
    <property type="match status" value="1"/>
</dbReference>
<keyword evidence="3" id="KW-0274">FAD</keyword>
<evidence type="ECO:0000256" key="4">
    <source>
        <dbReference type="ARBA" id="ARBA00023002"/>
    </source>
</evidence>
<evidence type="ECO:0000313" key="7">
    <source>
        <dbReference type="EMBL" id="OJT09272.1"/>
    </source>
</evidence>
<evidence type="ECO:0000256" key="2">
    <source>
        <dbReference type="ARBA" id="ARBA00022630"/>
    </source>
</evidence>
<dbReference type="GO" id="GO:0004497">
    <property type="term" value="F:monooxygenase activity"/>
    <property type="evidence" value="ECO:0007669"/>
    <property type="project" value="UniProtKB-KW"/>
</dbReference>
<dbReference type="Pfam" id="PF01494">
    <property type="entry name" value="FAD_binding_3"/>
    <property type="match status" value="2"/>
</dbReference>
<dbReference type="PRINTS" id="PR00420">
    <property type="entry name" value="RNGMNOXGNASE"/>
</dbReference>
<dbReference type="AlphaFoldDB" id="A0A1M2VP16"/>
<evidence type="ECO:0000313" key="8">
    <source>
        <dbReference type="Proteomes" id="UP000184267"/>
    </source>
</evidence>
<dbReference type="InterPro" id="IPR050493">
    <property type="entry name" value="FAD-dep_Monooxygenase_BioMet"/>
</dbReference>
<comment type="similarity">
    <text evidence="1">Belongs to the paxM FAD-dependent monooxygenase family.</text>
</comment>
<reference evidence="7 8" key="1">
    <citation type="submission" date="2016-10" db="EMBL/GenBank/DDBJ databases">
        <title>Genome sequence of the basidiomycete white-rot fungus Trametes pubescens.</title>
        <authorList>
            <person name="Makela M.R."/>
            <person name="Granchi Z."/>
            <person name="Peng M."/>
            <person name="De Vries R.P."/>
            <person name="Grigoriev I."/>
            <person name="Riley R."/>
            <person name="Hilden K."/>
        </authorList>
    </citation>
    <scope>NUCLEOTIDE SEQUENCE [LARGE SCALE GENOMIC DNA]</scope>
    <source>
        <strain evidence="7 8">FBCC735</strain>
    </source>
</reference>
<evidence type="ECO:0000259" key="6">
    <source>
        <dbReference type="Pfam" id="PF01494"/>
    </source>
</evidence>
<dbReference type="InterPro" id="IPR002938">
    <property type="entry name" value="FAD-bd"/>
</dbReference>
<evidence type="ECO:0000256" key="5">
    <source>
        <dbReference type="ARBA" id="ARBA00023033"/>
    </source>
</evidence>
<dbReference type="InterPro" id="IPR036188">
    <property type="entry name" value="FAD/NAD-bd_sf"/>
</dbReference>
<dbReference type="Gene3D" id="3.50.50.60">
    <property type="entry name" value="FAD/NAD(P)-binding domain"/>
    <property type="match status" value="1"/>
</dbReference>
<evidence type="ECO:0000256" key="3">
    <source>
        <dbReference type="ARBA" id="ARBA00022827"/>
    </source>
</evidence>
<dbReference type="PANTHER" id="PTHR13789">
    <property type="entry name" value="MONOOXYGENASE"/>
    <property type="match status" value="1"/>
</dbReference>
<feature type="domain" description="FAD-binding" evidence="6">
    <location>
        <begin position="3"/>
        <end position="184"/>
    </location>
</feature>
<dbReference type="GO" id="GO:0071949">
    <property type="term" value="F:FAD binding"/>
    <property type="evidence" value="ECO:0007669"/>
    <property type="project" value="InterPro"/>
</dbReference>
<gene>
    <name evidence="7" type="ORF">TRAPUB_14269</name>
</gene>
<keyword evidence="2" id="KW-0285">Flavoprotein</keyword>
<organism evidence="7 8">
    <name type="scientific">Trametes pubescens</name>
    <name type="common">White-rot fungus</name>
    <dbReference type="NCBI Taxonomy" id="154538"/>
    <lineage>
        <taxon>Eukaryota</taxon>
        <taxon>Fungi</taxon>
        <taxon>Dikarya</taxon>
        <taxon>Basidiomycota</taxon>
        <taxon>Agaricomycotina</taxon>
        <taxon>Agaricomycetes</taxon>
        <taxon>Polyporales</taxon>
        <taxon>Polyporaceae</taxon>
        <taxon>Trametes</taxon>
    </lineage>
</organism>
<dbReference type="Proteomes" id="UP000184267">
    <property type="component" value="Unassembled WGS sequence"/>
</dbReference>
<keyword evidence="5 7" id="KW-0503">Monooxygenase</keyword>
<protein>
    <submittedName>
        <fullName evidence="7">6-hydroxynicotinate 3-monooxygenase</fullName>
    </submittedName>
</protein>
<sequence length="406" mass="44501">MSKTKVIIAGAGIAGPVLAVFLQAKGYDPIIYERTDHPTNHGLSLALQTNGLRVLSLLPGLLDKVEGGRVQQLVQYSTLEEDLGELTRSDGPARVAAEYGFGMLGVGRVAFHHTLIKHAQENGIPIVFGHQLVSFEETADSVTVTFANGKSDTASFLIGCDGLHSNTREYLFGKQEPTFTGLVQTGGISETPKELLRLPIAVNMYGDGAHMVAYPINTHQTSWAVTTQEPEAKESWRAMDEGGQESFRRGSFSSWPFGGGPLVEAGTNIVKYGIYDRPELQSWHKGRVVLLGDAAHPTSPHLGQGANQAFEDIYHLVRLLVKHNPDAAGPSTELLGKVFREYETLRIGRTTALVRQARQQGEVRVVNGVEESKKRNDRLRAQDDMFSEGRYHQIMAYPFAIGHSEI</sequence>
<proteinExistence type="inferred from homology"/>
<dbReference type="OrthoDB" id="47494at2759"/>
<keyword evidence="4" id="KW-0560">Oxidoreductase</keyword>
<dbReference type="OMA" id="NWIGVAQ"/>
<dbReference type="EMBL" id="MNAD01000957">
    <property type="protein sequence ID" value="OJT09272.1"/>
    <property type="molecule type" value="Genomic_DNA"/>
</dbReference>
<dbReference type="STRING" id="154538.A0A1M2VP16"/>
<evidence type="ECO:0000256" key="1">
    <source>
        <dbReference type="ARBA" id="ARBA00007992"/>
    </source>
</evidence>
<accession>A0A1M2VP16</accession>
<dbReference type="PANTHER" id="PTHR13789:SF309">
    <property type="entry name" value="PUTATIVE (AFU_ORTHOLOGUE AFUA_6G14510)-RELATED"/>
    <property type="match status" value="1"/>
</dbReference>
<name>A0A1M2VP16_TRAPU</name>